<accession>A0ABV7ZDW7</accession>
<name>A0ABV7ZDW7_9DEIO</name>
<dbReference type="EMBL" id="JBHRZG010000023">
    <property type="protein sequence ID" value="MFC3834400.1"/>
    <property type="molecule type" value="Genomic_DNA"/>
</dbReference>
<protein>
    <submittedName>
        <fullName evidence="1">Uncharacterized protein</fullName>
    </submittedName>
</protein>
<evidence type="ECO:0000313" key="1">
    <source>
        <dbReference type="EMBL" id="MFC3834400.1"/>
    </source>
</evidence>
<evidence type="ECO:0000313" key="2">
    <source>
        <dbReference type="Proteomes" id="UP001595803"/>
    </source>
</evidence>
<organism evidence="1 2">
    <name type="scientific">Deinococcus rufus</name>
    <dbReference type="NCBI Taxonomy" id="2136097"/>
    <lineage>
        <taxon>Bacteria</taxon>
        <taxon>Thermotogati</taxon>
        <taxon>Deinococcota</taxon>
        <taxon>Deinococci</taxon>
        <taxon>Deinococcales</taxon>
        <taxon>Deinococcaceae</taxon>
        <taxon>Deinococcus</taxon>
    </lineage>
</organism>
<gene>
    <name evidence="1" type="ORF">ACFOSB_16215</name>
</gene>
<dbReference type="RefSeq" id="WP_322474727.1">
    <property type="nucleotide sequence ID" value="NZ_JBHRZG010000023.1"/>
</dbReference>
<keyword evidence="2" id="KW-1185">Reference proteome</keyword>
<proteinExistence type="predicted"/>
<sequence length="77" mass="8370">MSYGKHMLGYVTSWLASNPTNQVDDLVADCTVPDYVAEGASSVLPSSVIMCEVLKLGSERYGIKVKSMSGREFSFTN</sequence>
<reference evidence="2" key="1">
    <citation type="journal article" date="2019" name="Int. J. Syst. Evol. Microbiol.">
        <title>The Global Catalogue of Microorganisms (GCM) 10K type strain sequencing project: providing services to taxonomists for standard genome sequencing and annotation.</title>
        <authorList>
            <consortium name="The Broad Institute Genomics Platform"/>
            <consortium name="The Broad Institute Genome Sequencing Center for Infectious Disease"/>
            <person name="Wu L."/>
            <person name="Ma J."/>
        </authorList>
    </citation>
    <scope>NUCLEOTIDE SEQUENCE [LARGE SCALE GENOMIC DNA]</scope>
    <source>
        <strain evidence="2">CCTCC AB 2017081</strain>
    </source>
</reference>
<comment type="caution">
    <text evidence="1">The sequence shown here is derived from an EMBL/GenBank/DDBJ whole genome shotgun (WGS) entry which is preliminary data.</text>
</comment>
<dbReference type="Proteomes" id="UP001595803">
    <property type="component" value="Unassembled WGS sequence"/>
</dbReference>